<protein>
    <recommendedName>
        <fullName evidence="2">GP-PDE domain-containing protein</fullName>
    </recommendedName>
</protein>
<organism evidence="3 4">
    <name type="scientific">Somion occarium</name>
    <dbReference type="NCBI Taxonomy" id="3059160"/>
    <lineage>
        <taxon>Eukaryota</taxon>
        <taxon>Fungi</taxon>
        <taxon>Dikarya</taxon>
        <taxon>Basidiomycota</taxon>
        <taxon>Agaricomycotina</taxon>
        <taxon>Agaricomycetes</taxon>
        <taxon>Polyporales</taxon>
        <taxon>Cerrenaceae</taxon>
        <taxon>Somion</taxon>
    </lineage>
</organism>
<feature type="chain" id="PRO_5046571574" description="GP-PDE domain-containing protein" evidence="1">
    <location>
        <begin position="20"/>
        <end position="374"/>
    </location>
</feature>
<evidence type="ECO:0000259" key="2">
    <source>
        <dbReference type="PROSITE" id="PS51704"/>
    </source>
</evidence>
<feature type="signal peptide" evidence="1">
    <location>
        <begin position="1"/>
        <end position="19"/>
    </location>
</feature>
<dbReference type="EMBL" id="OZ037944">
    <property type="protein sequence ID" value="CAL1696216.1"/>
    <property type="molecule type" value="Genomic_DNA"/>
</dbReference>
<proteinExistence type="predicted"/>
<evidence type="ECO:0000313" key="3">
    <source>
        <dbReference type="EMBL" id="CAL1696216.1"/>
    </source>
</evidence>
<reference evidence="4" key="1">
    <citation type="submission" date="2024-04" db="EMBL/GenBank/DDBJ databases">
        <authorList>
            <person name="Shaw F."/>
            <person name="Minotto A."/>
        </authorList>
    </citation>
    <scope>NUCLEOTIDE SEQUENCE [LARGE SCALE GENOMIC DNA]</scope>
</reference>
<feature type="domain" description="GP-PDE" evidence="2">
    <location>
        <begin position="36"/>
        <end position="344"/>
    </location>
</feature>
<dbReference type="Gene3D" id="3.20.20.190">
    <property type="entry name" value="Phosphatidylinositol (PI) phosphodiesterase"/>
    <property type="match status" value="1"/>
</dbReference>
<sequence>MFPPIPQLTFLANQALLLAALPSQERLTKWSHSRFYDVQAHRGGRGNTVENTLPSFAWGLIDGSTTLELDNGITKDGVVVVWHDENITPQKCMDTAPAFPDDPDYPYVGKFIANLTFAQLRTLDCGSKRQDNYPMQLTYPGTRISTMQELFNFVSCADPDHQILWNIESKINAQHPNQTLGVHDFIQRQYEVFAASPYYSSITYQSFDWRTLIAMKNLNPRMVTSALIDDETATVSDNTTTPWLAGLRLDAFPGPSFEEQVAQAAHYIGADILSPAAVSSEGAVDPAFTDFIPFTTKPMVEEAHRLGLQVKPFTVNRMNVAEKLLQWRVDGIITDYPNVVRRIVKQLNLLAAPKYPKQRVLSCLDEHLLKQREE</sequence>
<name>A0ABP1CKJ7_9APHY</name>
<dbReference type="PANTHER" id="PTHR46211">
    <property type="entry name" value="GLYCEROPHOSPHORYL DIESTER PHOSPHODIESTERASE"/>
    <property type="match status" value="1"/>
</dbReference>
<dbReference type="InterPro" id="IPR030395">
    <property type="entry name" value="GP_PDE_dom"/>
</dbReference>
<dbReference type="Proteomes" id="UP001497453">
    <property type="component" value="Chromosome 1"/>
</dbReference>
<dbReference type="InterPro" id="IPR017946">
    <property type="entry name" value="PLC-like_Pdiesterase_TIM-brl"/>
</dbReference>
<dbReference type="PROSITE" id="PS51704">
    <property type="entry name" value="GP_PDE"/>
    <property type="match status" value="1"/>
</dbReference>
<evidence type="ECO:0000256" key="1">
    <source>
        <dbReference type="SAM" id="SignalP"/>
    </source>
</evidence>
<keyword evidence="1" id="KW-0732">Signal</keyword>
<accession>A0ABP1CKJ7</accession>
<evidence type="ECO:0000313" key="4">
    <source>
        <dbReference type="Proteomes" id="UP001497453"/>
    </source>
</evidence>
<dbReference type="Pfam" id="PF03009">
    <property type="entry name" value="GDPD"/>
    <property type="match status" value="1"/>
</dbReference>
<keyword evidence="4" id="KW-1185">Reference proteome</keyword>
<dbReference type="SUPFAM" id="SSF51695">
    <property type="entry name" value="PLC-like phosphodiesterases"/>
    <property type="match status" value="1"/>
</dbReference>
<dbReference type="PANTHER" id="PTHR46211:SF14">
    <property type="entry name" value="GLYCEROPHOSPHODIESTER PHOSPHODIESTERASE"/>
    <property type="match status" value="1"/>
</dbReference>
<gene>
    <name evidence="3" type="ORF">GFSPODELE1_LOCUS1091</name>
</gene>